<gene>
    <name evidence="12" type="ORF">A3770_07p48730</name>
</gene>
<comment type="pathway">
    <text evidence="2">Amino-acid biosynthesis; L-serine biosynthesis; L-serine from 3-phospho-D-glycerate: step 2/3.</text>
</comment>
<dbReference type="HAMAP" id="MF_00160">
    <property type="entry name" value="SerC_aminotrans_5"/>
    <property type="match status" value="1"/>
</dbReference>
<dbReference type="InterPro" id="IPR015424">
    <property type="entry name" value="PyrdxlP-dep_Trfase"/>
</dbReference>
<dbReference type="UniPathway" id="UPA00135">
    <property type="reaction ID" value="UER00197"/>
</dbReference>
<dbReference type="NCBIfam" id="NF003764">
    <property type="entry name" value="PRK05355.1"/>
    <property type="match status" value="1"/>
</dbReference>
<dbReference type="PANTHER" id="PTHR43247">
    <property type="entry name" value="PHOSPHOSERINE AMINOTRANSFERASE"/>
    <property type="match status" value="1"/>
</dbReference>
<comment type="cofactor">
    <cofactor evidence="1">
        <name>pyridoxal 5'-phosphate</name>
        <dbReference type="ChEBI" id="CHEBI:597326"/>
    </cofactor>
</comment>
<keyword evidence="9" id="KW-0718">Serine biosynthesis</keyword>
<evidence type="ECO:0000313" key="12">
    <source>
        <dbReference type="EMBL" id="QDZ22355.1"/>
    </source>
</evidence>
<evidence type="ECO:0000256" key="7">
    <source>
        <dbReference type="ARBA" id="ARBA00022679"/>
    </source>
</evidence>
<evidence type="ECO:0000256" key="3">
    <source>
        <dbReference type="ARBA" id="ARBA00006904"/>
    </source>
</evidence>
<evidence type="ECO:0000256" key="6">
    <source>
        <dbReference type="ARBA" id="ARBA00022605"/>
    </source>
</evidence>
<keyword evidence="6" id="KW-0028">Amino-acid biosynthesis</keyword>
<keyword evidence="13" id="KW-1185">Reference proteome</keyword>
<comment type="similarity">
    <text evidence="3">Belongs to the class-V pyridoxal-phosphate-dependent aminotransferase family. SerC subfamily.</text>
</comment>
<evidence type="ECO:0000256" key="5">
    <source>
        <dbReference type="ARBA" id="ARBA00022576"/>
    </source>
</evidence>
<dbReference type="EMBL" id="CP031040">
    <property type="protein sequence ID" value="QDZ22355.1"/>
    <property type="molecule type" value="Genomic_DNA"/>
</dbReference>
<dbReference type="Gene3D" id="3.40.640.10">
    <property type="entry name" value="Type I PLP-dependent aspartate aminotransferase-like (Major domain)"/>
    <property type="match status" value="1"/>
</dbReference>
<keyword evidence="8" id="KW-0663">Pyridoxal phosphate</keyword>
<dbReference type="PIRSF" id="PIRSF000525">
    <property type="entry name" value="SerC"/>
    <property type="match status" value="1"/>
</dbReference>
<sequence>MPTSSMPNAGKDPLCPKFKKLKEEERASKARPLLGSKEAGKRVVGNGKRVANFCAGPAAVSDQVMLNLQHELLSYESSGMGLIEHSHRDVGGPVQTCMQNVCDLLREVLDIPDNYHVLLMQGGAHGQFAALPLNLLGNKKKAAYVDGGFWSHRSAGEAKKYCEVEMIEPFTKNKDGKLVYPEPSSWKIDPEWAYIHICANETINGLEFIKDPAVGTVDVPLVGDFTSTLLSRPVDVSKYGVIYASGGKNLGPSGHIVVIVNDALLGRELPICPSILSYSKAANTQPIPNLWYTPNVFACRALNFVLNEVSHSGGIQTCKANTNRKAYKIYKEVDLSDGFYVNNVAAEYRSQVTIPFNIFDKSGKSRPDLEKLFCKEAEKCNLHQLAGHHTCGGLRVCIYNSVPDCAVDIFVEFMEMFRKKYANK</sequence>
<dbReference type="Pfam" id="PF00266">
    <property type="entry name" value="Aminotran_5"/>
    <property type="match status" value="1"/>
</dbReference>
<evidence type="ECO:0000256" key="9">
    <source>
        <dbReference type="ARBA" id="ARBA00023299"/>
    </source>
</evidence>
<dbReference type="InterPro" id="IPR015421">
    <property type="entry name" value="PyrdxlP-dep_Trfase_major"/>
</dbReference>
<evidence type="ECO:0000259" key="11">
    <source>
        <dbReference type="Pfam" id="PF00266"/>
    </source>
</evidence>
<dbReference type="FunFam" id="3.40.640.10:FF:000010">
    <property type="entry name" value="Phosphoserine aminotransferase"/>
    <property type="match status" value="1"/>
</dbReference>
<dbReference type="GO" id="GO:0030170">
    <property type="term" value="F:pyridoxal phosphate binding"/>
    <property type="evidence" value="ECO:0007669"/>
    <property type="project" value="TreeGrafter"/>
</dbReference>
<dbReference type="EC" id="2.6.1.52" evidence="4"/>
<reference evidence="12 13" key="1">
    <citation type="submission" date="2018-07" db="EMBL/GenBank/DDBJ databases">
        <title>The complete nuclear genome of the prasinophyte Chloropicon primus (CCMP1205).</title>
        <authorList>
            <person name="Pombert J.-F."/>
            <person name="Otis C."/>
            <person name="Turmel M."/>
            <person name="Lemieux C."/>
        </authorList>
    </citation>
    <scope>NUCLEOTIDE SEQUENCE [LARGE SCALE GENOMIC DNA]</scope>
    <source>
        <strain evidence="12 13">CCMP1205</strain>
    </source>
</reference>
<dbReference type="Gene3D" id="3.90.1150.10">
    <property type="entry name" value="Aspartate Aminotransferase, domain 1"/>
    <property type="match status" value="1"/>
</dbReference>
<dbReference type="InterPro" id="IPR015422">
    <property type="entry name" value="PyrdxlP-dep_Trfase_small"/>
</dbReference>
<keyword evidence="5 12" id="KW-0032">Aminotransferase</keyword>
<organism evidence="12 13">
    <name type="scientific">Chloropicon primus</name>
    <dbReference type="NCBI Taxonomy" id="1764295"/>
    <lineage>
        <taxon>Eukaryota</taxon>
        <taxon>Viridiplantae</taxon>
        <taxon>Chlorophyta</taxon>
        <taxon>Chloropicophyceae</taxon>
        <taxon>Chloropicales</taxon>
        <taxon>Chloropicaceae</taxon>
        <taxon>Chloropicon</taxon>
    </lineage>
</organism>
<keyword evidence="7 12" id="KW-0808">Transferase</keyword>
<dbReference type="InterPro" id="IPR022278">
    <property type="entry name" value="Pser_aminoTfrase"/>
</dbReference>
<dbReference type="STRING" id="1764295.A0A5B8MRS5"/>
<comment type="catalytic activity">
    <reaction evidence="10">
        <text>O-phospho-L-serine + 2-oxoglutarate = 3-phosphooxypyruvate + L-glutamate</text>
        <dbReference type="Rhea" id="RHEA:14329"/>
        <dbReference type="ChEBI" id="CHEBI:16810"/>
        <dbReference type="ChEBI" id="CHEBI:18110"/>
        <dbReference type="ChEBI" id="CHEBI:29985"/>
        <dbReference type="ChEBI" id="CHEBI:57524"/>
        <dbReference type="EC" id="2.6.1.52"/>
    </reaction>
</comment>
<dbReference type="SUPFAM" id="SSF53383">
    <property type="entry name" value="PLP-dependent transferases"/>
    <property type="match status" value="1"/>
</dbReference>
<evidence type="ECO:0000256" key="8">
    <source>
        <dbReference type="ARBA" id="ARBA00022898"/>
    </source>
</evidence>
<dbReference type="GO" id="GO:0006564">
    <property type="term" value="P:L-serine biosynthetic process"/>
    <property type="evidence" value="ECO:0007669"/>
    <property type="project" value="UniProtKB-KW"/>
</dbReference>
<evidence type="ECO:0000256" key="4">
    <source>
        <dbReference type="ARBA" id="ARBA00013030"/>
    </source>
</evidence>
<evidence type="ECO:0000313" key="13">
    <source>
        <dbReference type="Proteomes" id="UP000316726"/>
    </source>
</evidence>
<dbReference type="Proteomes" id="UP000316726">
    <property type="component" value="Chromosome 7"/>
</dbReference>
<dbReference type="InterPro" id="IPR000192">
    <property type="entry name" value="Aminotrans_V_dom"/>
</dbReference>
<evidence type="ECO:0000256" key="10">
    <source>
        <dbReference type="ARBA" id="ARBA00049007"/>
    </source>
</evidence>
<dbReference type="GO" id="GO:0005737">
    <property type="term" value="C:cytoplasm"/>
    <property type="evidence" value="ECO:0007669"/>
    <property type="project" value="TreeGrafter"/>
</dbReference>
<dbReference type="OrthoDB" id="1703350at2759"/>
<dbReference type="PANTHER" id="PTHR43247:SF1">
    <property type="entry name" value="PHOSPHOSERINE AMINOTRANSFERASE"/>
    <property type="match status" value="1"/>
</dbReference>
<name>A0A5B8MRS5_9CHLO</name>
<evidence type="ECO:0000256" key="2">
    <source>
        <dbReference type="ARBA" id="ARBA00005099"/>
    </source>
</evidence>
<feature type="domain" description="Aminotransferase class V" evidence="11">
    <location>
        <begin position="52"/>
        <end position="397"/>
    </location>
</feature>
<proteinExistence type="inferred from homology"/>
<dbReference type="AlphaFoldDB" id="A0A5B8MRS5"/>
<protein>
    <recommendedName>
        <fullName evidence="4">phosphoserine transaminase</fullName>
        <ecNumber evidence="4">2.6.1.52</ecNumber>
    </recommendedName>
</protein>
<dbReference type="GO" id="GO:0004648">
    <property type="term" value="F:O-phospho-L-serine:2-oxoglutarate aminotransferase activity"/>
    <property type="evidence" value="ECO:0007669"/>
    <property type="project" value="UniProtKB-EC"/>
</dbReference>
<accession>A0A5B8MRS5</accession>
<evidence type="ECO:0000256" key="1">
    <source>
        <dbReference type="ARBA" id="ARBA00001933"/>
    </source>
</evidence>